<reference evidence="1" key="2">
    <citation type="submission" date="2020-12" db="EMBL/GenBank/DDBJ databases">
        <authorList>
            <person name="Kanost M."/>
        </authorList>
    </citation>
    <scope>NUCLEOTIDE SEQUENCE</scope>
</reference>
<dbReference type="GO" id="GO:0030677">
    <property type="term" value="C:ribonuclease P complex"/>
    <property type="evidence" value="ECO:0007669"/>
    <property type="project" value="InterPro"/>
</dbReference>
<evidence type="ECO:0000313" key="2">
    <source>
        <dbReference type="Proteomes" id="UP000791440"/>
    </source>
</evidence>
<protein>
    <submittedName>
        <fullName evidence="1">Uncharacterized protein</fullName>
    </submittedName>
</protein>
<sequence>MNPRYFYLDVECVAEQTELAIRRIIEEGAKSVFGEWGAGALHVDVLHVSERRALLRVEAEQLRKLRATITLATQLRVQAQAPTLQALV</sequence>
<dbReference type="EMBL" id="JH668531">
    <property type="protein sequence ID" value="KAG6457030.1"/>
    <property type="molecule type" value="Genomic_DNA"/>
</dbReference>
<organism evidence="1 2">
    <name type="scientific">Manduca sexta</name>
    <name type="common">Tobacco hawkmoth</name>
    <name type="synonym">Tobacco hornworm</name>
    <dbReference type="NCBI Taxonomy" id="7130"/>
    <lineage>
        <taxon>Eukaryota</taxon>
        <taxon>Metazoa</taxon>
        <taxon>Ecdysozoa</taxon>
        <taxon>Arthropoda</taxon>
        <taxon>Hexapoda</taxon>
        <taxon>Insecta</taxon>
        <taxon>Pterygota</taxon>
        <taxon>Neoptera</taxon>
        <taxon>Endopterygota</taxon>
        <taxon>Lepidoptera</taxon>
        <taxon>Glossata</taxon>
        <taxon>Ditrysia</taxon>
        <taxon>Bombycoidea</taxon>
        <taxon>Sphingidae</taxon>
        <taxon>Sphinginae</taxon>
        <taxon>Sphingini</taxon>
        <taxon>Manduca</taxon>
    </lineage>
</organism>
<dbReference type="AlphaFoldDB" id="A0A921ZGA3"/>
<dbReference type="InterPro" id="IPR002759">
    <property type="entry name" value="Pop5/Rpp14/Rnp2-like"/>
</dbReference>
<proteinExistence type="predicted"/>
<accession>A0A921ZGA3</accession>
<dbReference type="Pfam" id="PF01900">
    <property type="entry name" value="RNase_P_Rpp14"/>
    <property type="match status" value="1"/>
</dbReference>
<comment type="caution">
    <text evidence="1">The sequence shown here is derived from an EMBL/GenBank/DDBJ whole genome shotgun (WGS) entry which is preliminary data.</text>
</comment>
<reference evidence="1" key="1">
    <citation type="journal article" date="2016" name="Insect Biochem. Mol. Biol.">
        <title>Multifaceted biological insights from a draft genome sequence of the tobacco hornworm moth, Manduca sexta.</title>
        <authorList>
            <person name="Kanost M.R."/>
            <person name="Arrese E.L."/>
            <person name="Cao X."/>
            <person name="Chen Y.R."/>
            <person name="Chellapilla S."/>
            <person name="Goldsmith M.R."/>
            <person name="Grosse-Wilde E."/>
            <person name="Heckel D.G."/>
            <person name="Herndon N."/>
            <person name="Jiang H."/>
            <person name="Papanicolaou A."/>
            <person name="Qu J."/>
            <person name="Soulages J.L."/>
            <person name="Vogel H."/>
            <person name="Walters J."/>
            <person name="Waterhouse R.M."/>
            <person name="Ahn S.J."/>
            <person name="Almeida F.C."/>
            <person name="An C."/>
            <person name="Aqrawi P."/>
            <person name="Bretschneider A."/>
            <person name="Bryant W.B."/>
            <person name="Bucks S."/>
            <person name="Chao H."/>
            <person name="Chevignon G."/>
            <person name="Christen J.M."/>
            <person name="Clarke D.F."/>
            <person name="Dittmer N.T."/>
            <person name="Ferguson L.C.F."/>
            <person name="Garavelou S."/>
            <person name="Gordon K.H.J."/>
            <person name="Gunaratna R.T."/>
            <person name="Han Y."/>
            <person name="Hauser F."/>
            <person name="He Y."/>
            <person name="Heidel-Fischer H."/>
            <person name="Hirsh A."/>
            <person name="Hu Y."/>
            <person name="Jiang H."/>
            <person name="Kalra D."/>
            <person name="Klinner C."/>
            <person name="Konig C."/>
            <person name="Kovar C."/>
            <person name="Kroll A.R."/>
            <person name="Kuwar S.S."/>
            <person name="Lee S.L."/>
            <person name="Lehman R."/>
            <person name="Li K."/>
            <person name="Li Z."/>
            <person name="Liang H."/>
            <person name="Lovelace S."/>
            <person name="Lu Z."/>
            <person name="Mansfield J.H."/>
            <person name="McCulloch K.J."/>
            <person name="Mathew T."/>
            <person name="Morton B."/>
            <person name="Muzny D.M."/>
            <person name="Neunemann D."/>
            <person name="Ongeri F."/>
            <person name="Pauchet Y."/>
            <person name="Pu L.L."/>
            <person name="Pyrousis I."/>
            <person name="Rao X.J."/>
            <person name="Redding A."/>
            <person name="Roesel C."/>
            <person name="Sanchez-Gracia A."/>
            <person name="Schaack S."/>
            <person name="Shukla A."/>
            <person name="Tetreau G."/>
            <person name="Wang Y."/>
            <person name="Xiong G.H."/>
            <person name="Traut W."/>
            <person name="Walsh T.K."/>
            <person name="Worley K.C."/>
            <person name="Wu D."/>
            <person name="Wu W."/>
            <person name="Wu Y.Q."/>
            <person name="Zhang X."/>
            <person name="Zou Z."/>
            <person name="Zucker H."/>
            <person name="Briscoe A.D."/>
            <person name="Burmester T."/>
            <person name="Clem R.J."/>
            <person name="Feyereisen R."/>
            <person name="Grimmelikhuijzen C.J.P."/>
            <person name="Hamodrakas S.J."/>
            <person name="Hansson B.S."/>
            <person name="Huguet E."/>
            <person name="Jermiin L.S."/>
            <person name="Lan Q."/>
            <person name="Lehman H.K."/>
            <person name="Lorenzen M."/>
            <person name="Merzendorfer H."/>
            <person name="Michalopoulos I."/>
            <person name="Morton D.B."/>
            <person name="Muthukrishnan S."/>
            <person name="Oakeshott J.G."/>
            <person name="Palmer W."/>
            <person name="Park Y."/>
            <person name="Passarelli A.L."/>
            <person name="Rozas J."/>
            <person name="Schwartz L.M."/>
            <person name="Smith W."/>
            <person name="Southgate A."/>
            <person name="Vilcinskas A."/>
            <person name="Vogt R."/>
            <person name="Wang P."/>
            <person name="Werren J."/>
            <person name="Yu X.Q."/>
            <person name="Zhou J.J."/>
            <person name="Brown S.J."/>
            <person name="Scherer S.E."/>
            <person name="Richards S."/>
            <person name="Blissard G.W."/>
        </authorList>
    </citation>
    <scope>NUCLEOTIDE SEQUENCE</scope>
</reference>
<gene>
    <name evidence="1" type="ORF">O3G_MSEX010071</name>
</gene>
<dbReference type="Proteomes" id="UP000791440">
    <property type="component" value="Unassembled WGS sequence"/>
</dbReference>
<name>A0A921ZGA3_MANSE</name>
<keyword evidence="2" id="KW-1185">Reference proteome</keyword>
<evidence type="ECO:0000313" key="1">
    <source>
        <dbReference type="EMBL" id="KAG6457030.1"/>
    </source>
</evidence>
<dbReference type="GO" id="GO:0001682">
    <property type="term" value="P:tRNA 5'-leader removal"/>
    <property type="evidence" value="ECO:0007669"/>
    <property type="project" value="InterPro"/>
</dbReference>